<protein>
    <recommendedName>
        <fullName evidence="2">Fibronectin type-III domain-containing protein</fullName>
    </recommendedName>
</protein>
<dbReference type="PROSITE" id="PS50853">
    <property type="entry name" value="FN3"/>
    <property type="match status" value="1"/>
</dbReference>
<evidence type="ECO:0000313" key="4">
    <source>
        <dbReference type="Proteomes" id="UP001209878"/>
    </source>
</evidence>
<dbReference type="InterPro" id="IPR036116">
    <property type="entry name" value="FN3_sf"/>
</dbReference>
<evidence type="ECO:0000256" key="1">
    <source>
        <dbReference type="ARBA" id="ARBA00022737"/>
    </source>
</evidence>
<dbReference type="AlphaFoldDB" id="A0AAD9JWA8"/>
<comment type="caution">
    <text evidence="3">The sequence shown here is derived from an EMBL/GenBank/DDBJ whole genome shotgun (WGS) entry which is preliminary data.</text>
</comment>
<dbReference type="Proteomes" id="UP001209878">
    <property type="component" value="Unassembled WGS sequence"/>
</dbReference>
<dbReference type="InterPro" id="IPR050991">
    <property type="entry name" value="ECM_Regulatory_Proteins"/>
</dbReference>
<dbReference type="PANTHER" id="PTHR46708:SF2">
    <property type="entry name" value="FIBRONECTIN TYPE-III DOMAIN-CONTAINING PROTEIN"/>
    <property type="match status" value="1"/>
</dbReference>
<dbReference type="InterPro" id="IPR003961">
    <property type="entry name" value="FN3_dom"/>
</dbReference>
<dbReference type="InterPro" id="IPR013783">
    <property type="entry name" value="Ig-like_fold"/>
</dbReference>
<accession>A0AAD9JWA8</accession>
<dbReference type="PANTHER" id="PTHR46708">
    <property type="entry name" value="TENASCIN"/>
    <property type="match status" value="1"/>
</dbReference>
<gene>
    <name evidence="3" type="ORF">NP493_1713g00023</name>
</gene>
<reference evidence="3" key="1">
    <citation type="journal article" date="2023" name="Mol. Biol. Evol.">
        <title>Third-Generation Sequencing Reveals the Adaptive Role of the Epigenome in Three Deep-Sea Polychaetes.</title>
        <authorList>
            <person name="Perez M."/>
            <person name="Aroh O."/>
            <person name="Sun Y."/>
            <person name="Lan Y."/>
            <person name="Juniper S.K."/>
            <person name="Young C.R."/>
            <person name="Angers B."/>
            <person name="Qian P.Y."/>
        </authorList>
    </citation>
    <scope>NUCLEOTIDE SEQUENCE</scope>
    <source>
        <strain evidence="3">R07B-5</strain>
    </source>
</reference>
<dbReference type="EMBL" id="JAODUO010001713">
    <property type="protein sequence ID" value="KAK2159495.1"/>
    <property type="molecule type" value="Genomic_DNA"/>
</dbReference>
<evidence type="ECO:0000313" key="3">
    <source>
        <dbReference type="EMBL" id="KAK2159495.1"/>
    </source>
</evidence>
<dbReference type="Gene3D" id="2.60.40.10">
    <property type="entry name" value="Immunoglobulins"/>
    <property type="match status" value="2"/>
</dbReference>
<feature type="domain" description="Fibronectin type-III" evidence="2">
    <location>
        <begin position="180"/>
        <end position="265"/>
    </location>
</feature>
<organism evidence="3 4">
    <name type="scientific">Ridgeia piscesae</name>
    <name type="common">Tubeworm</name>
    <dbReference type="NCBI Taxonomy" id="27915"/>
    <lineage>
        <taxon>Eukaryota</taxon>
        <taxon>Metazoa</taxon>
        <taxon>Spiralia</taxon>
        <taxon>Lophotrochozoa</taxon>
        <taxon>Annelida</taxon>
        <taxon>Polychaeta</taxon>
        <taxon>Sedentaria</taxon>
        <taxon>Canalipalpata</taxon>
        <taxon>Sabellida</taxon>
        <taxon>Siboglinidae</taxon>
        <taxon>Ridgeia</taxon>
    </lineage>
</organism>
<evidence type="ECO:0000259" key="2">
    <source>
        <dbReference type="PROSITE" id="PS50853"/>
    </source>
</evidence>
<keyword evidence="1" id="KW-0677">Repeat</keyword>
<proteinExistence type="predicted"/>
<keyword evidence="4" id="KW-1185">Reference proteome</keyword>
<sequence length="265" mass="29705">PEITIDLLEDGRTDTDSVVVFYYEDTGDSLFDRYLFSIDDQRSTTVVKEKYDKRLVTFDSLVSGTLYTVTARTESGEVRSRGISTQVLTVPREPTLRCLVEETAITIFLTQGAGRADTFTLTCSDCPDTKTHENVTSHRFTGLVPYTTYTFSATAVAGRQTAGDKESEVAQIRCNASVGPPFVVQVVNFTFNEETGLWMSWTEPVVKNGGIEKYAILYNGTKPNQQTPHEGIVTIDVADPTKHHFTQNITGLKREYNYTFEVRYL</sequence>
<name>A0AAD9JWA8_RIDPI</name>
<dbReference type="Pfam" id="PF00041">
    <property type="entry name" value="fn3"/>
    <property type="match status" value="1"/>
</dbReference>
<dbReference type="SUPFAM" id="SSF49265">
    <property type="entry name" value="Fibronectin type III"/>
    <property type="match status" value="1"/>
</dbReference>
<feature type="non-terminal residue" evidence="3">
    <location>
        <position position="1"/>
    </location>
</feature>